<reference evidence="1 2" key="1">
    <citation type="submission" date="2008-03" db="EMBL/GenBank/DDBJ databases">
        <title>Sequencing of the draft genome and assembly of Burkholderia ambifaria IOP40-10.</title>
        <authorList>
            <consortium name="US DOE Joint Genome Institute (JGI-PGF)"/>
            <person name="Copeland A."/>
            <person name="Lucas S."/>
            <person name="Lapidus A."/>
            <person name="Glavina del Rio T."/>
            <person name="Dalin E."/>
            <person name="Tice H."/>
            <person name="Bruce D."/>
            <person name="Goodwin L."/>
            <person name="Pitluck S."/>
            <person name="Larimer F."/>
            <person name="Land M.L."/>
            <person name="Hauser L."/>
            <person name="Tiedje J."/>
            <person name="Richardson P."/>
        </authorList>
    </citation>
    <scope>NUCLEOTIDE SEQUENCE [LARGE SCALE GENOMIC DNA]</scope>
    <source>
        <strain evidence="1 2">IOP40-10</strain>
    </source>
</reference>
<comment type="caution">
    <text evidence="1">The sequence shown here is derived from an EMBL/GenBank/DDBJ whole genome shotgun (WGS) entry which is preliminary data.</text>
</comment>
<organism evidence="1 2">
    <name type="scientific">Burkholderia ambifaria IOP40-10</name>
    <dbReference type="NCBI Taxonomy" id="396596"/>
    <lineage>
        <taxon>Bacteria</taxon>
        <taxon>Pseudomonadati</taxon>
        <taxon>Pseudomonadota</taxon>
        <taxon>Betaproteobacteria</taxon>
        <taxon>Burkholderiales</taxon>
        <taxon>Burkholderiaceae</taxon>
        <taxon>Burkholderia</taxon>
        <taxon>Burkholderia cepacia complex</taxon>
    </lineage>
</organism>
<accession>B1FCW4</accession>
<proteinExistence type="predicted"/>
<dbReference type="Proteomes" id="UP000005463">
    <property type="component" value="Unassembled WGS sequence"/>
</dbReference>
<sequence length="44" mass="5061">MMRLSGESGRNTNTRYVVRTAALLFKINAAIFNRFGYMENADLF</sequence>
<dbReference type="AlphaFoldDB" id="B1FCW4"/>
<dbReference type="PATRIC" id="fig|396596.7.peg.6003"/>
<evidence type="ECO:0000313" key="1">
    <source>
        <dbReference type="EMBL" id="EDT04634.1"/>
    </source>
</evidence>
<evidence type="ECO:0000313" key="2">
    <source>
        <dbReference type="Proteomes" id="UP000005463"/>
    </source>
</evidence>
<name>B1FCW4_9BURK</name>
<dbReference type="EMBL" id="ABLC01000032">
    <property type="protein sequence ID" value="EDT04634.1"/>
    <property type="molecule type" value="Genomic_DNA"/>
</dbReference>
<gene>
    <name evidence="1" type="ORF">BamIOP4010DRAFT_1873</name>
</gene>
<protein>
    <submittedName>
        <fullName evidence="1">Uncharacterized protein</fullName>
    </submittedName>
</protein>